<evidence type="ECO:0000259" key="1">
    <source>
        <dbReference type="Pfam" id="PF05598"/>
    </source>
</evidence>
<dbReference type="InterPro" id="IPR047629">
    <property type="entry name" value="IS1182_transpos"/>
</dbReference>
<organism evidence="3">
    <name type="scientific">Microscilla sp. PRE1</name>
    <dbReference type="NCBI Taxonomy" id="155537"/>
    <lineage>
        <taxon>Bacteria</taxon>
        <taxon>Pseudomonadati</taxon>
        <taxon>Bacteroidota</taxon>
        <taxon>Cytophagia</taxon>
        <taxon>Cytophagales</taxon>
        <taxon>Microscillaceae</taxon>
        <taxon>Microscilla</taxon>
    </lineage>
</organism>
<sequence>MGNSNLVFKDYTPSQVMLLPPSLEELIEENHPVRVVNAVIDQISVEPLLKQYKPGGTSVYHPRMLLKVLVYGYLTNIYSSRKLEAALKENIHMMWLAAMNRPDHNTIARFRSERLKDALRQVFGQVVELLVEEGLVSIKNIYTDGTKIEANANKYTFVWGRAIQTSRERIAKQLDELWDYTQRLAEEELFSEEKPDFKEIDKEKVSQTIERIDKALEDKPVSKKVKQKLNYAKKNWPAKLEEYAEKEAIMGENRNSYSKTDHGATFMRMKEDHMLNGQLKPGYNLQISTSDQFIVNYSIHQNPTDTLTLKPHLQQYQNLYKTNPESICADAGYGSEENYDYLEEQTIESYVKYNYFHKEQSKKWKENPFRTDNLHYNEEQDKLYCPMGQPMDRIADRKSESSAGYKQTYARYQAKNCNGCSLRGSCHKSKGNRIVEINHNLRRHKQKVRQNLFSEQGLAHRAKRPWDVEAVFAAIKHNRGFRRFMLKGIDKVEIEVGLLAIAQNLAKKAA</sequence>
<evidence type="ECO:0000259" key="2">
    <source>
        <dbReference type="Pfam" id="PF13751"/>
    </source>
</evidence>
<dbReference type="NCBIfam" id="NF033551">
    <property type="entry name" value="transpos_IS1182"/>
    <property type="match status" value="1"/>
</dbReference>
<dbReference type="InterPro" id="IPR025668">
    <property type="entry name" value="Tnp_DDE_dom"/>
</dbReference>
<protein>
    <submittedName>
        <fullName evidence="3">MS156, putative transposase</fullName>
    </submittedName>
</protein>
<dbReference type="Pfam" id="PF05598">
    <property type="entry name" value="DUF772"/>
    <property type="match status" value="1"/>
</dbReference>
<dbReference type="PANTHER" id="PTHR33408:SF2">
    <property type="entry name" value="TRANSPOSASE DDE DOMAIN-CONTAINING PROTEIN"/>
    <property type="match status" value="1"/>
</dbReference>
<feature type="domain" description="Transposase DDE" evidence="2">
    <location>
        <begin position="384"/>
        <end position="507"/>
    </location>
</feature>
<keyword evidence="3" id="KW-0614">Plasmid</keyword>
<feature type="domain" description="Transposase InsH N-terminal" evidence="1">
    <location>
        <begin position="22"/>
        <end position="112"/>
    </location>
</feature>
<dbReference type="PANTHER" id="PTHR33408">
    <property type="entry name" value="TRANSPOSASE"/>
    <property type="match status" value="1"/>
</dbReference>
<dbReference type="AlphaFoldDB" id="Q93P75"/>
<name>Q93P75_9BACT</name>
<accession>Q93P75</accession>
<proteinExistence type="predicted"/>
<geneLocation type="plasmid" evidence="3">
    <name>pSD15</name>
</geneLocation>
<evidence type="ECO:0000313" key="3">
    <source>
        <dbReference type="EMBL" id="AAK62878.1"/>
    </source>
</evidence>
<reference evidence="3" key="1">
    <citation type="journal article" date="2001" name="Appl. Environ. Microbiol.">
        <title>Sequence analysis of a 101-kilobase plasmid required for agar degradation by a Microscilla isolate.</title>
        <authorList>
            <person name="Zhong Z."/>
            <person name="Toukdarian A."/>
            <person name="Helinski D."/>
            <person name="Knauf V."/>
            <person name="Sykes S."/>
            <person name="Wilkinson J.E."/>
            <person name="O'Bryne C."/>
            <person name="Shea T."/>
            <person name="DeLoughery C."/>
            <person name="Caspi R."/>
        </authorList>
    </citation>
    <scope>NUCLEOTIDE SEQUENCE</scope>
    <source>
        <strain evidence="3">PRE1</strain>
        <plasmid evidence="3">pSD15</plasmid>
    </source>
</reference>
<dbReference type="RefSeq" id="WP_010925670.1">
    <property type="nucleotide sequence ID" value="NC_002806.1"/>
</dbReference>
<dbReference type="EMBL" id="AF339846">
    <property type="protein sequence ID" value="AAK62878.1"/>
    <property type="molecule type" value="Genomic_DNA"/>
</dbReference>
<dbReference type="InterPro" id="IPR008490">
    <property type="entry name" value="Transposase_InsH_N"/>
</dbReference>
<dbReference type="Pfam" id="PF13751">
    <property type="entry name" value="DDE_Tnp_1_6"/>
    <property type="match status" value="1"/>
</dbReference>